<feature type="domain" description="Helicase C-terminal" evidence="33">
    <location>
        <begin position="1320"/>
        <end position="1477"/>
    </location>
</feature>
<dbReference type="InterPro" id="IPR001870">
    <property type="entry name" value="B30.2/SPRY"/>
</dbReference>
<evidence type="ECO:0000256" key="7">
    <source>
        <dbReference type="ARBA" id="ARBA00014916"/>
    </source>
</evidence>
<dbReference type="Proteomes" id="UP000719412">
    <property type="component" value="Unassembled WGS sequence"/>
</dbReference>
<dbReference type="GO" id="GO:0006271">
    <property type="term" value="P:DNA strand elongation involved in DNA replication"/>
    <property type="evidence" value="ECO:0007669"/>
    <property type="project" value="UniProtKB-ARBA"/>
</dbReference>
<dbReference type="PROSITE" id="PS51192">
    <property type="entry name" value="HELICASE_ATP_BIND_1"/>
    <property type="match status" value="1"/>
</dbReference>
<comment type="similarity">
    <text evidence="5">Belongs to the DEAD box helicase family. DDX1 subfamily.</text>
</comment>
<dbReference type="InterPro" id="IPR014001">
    <property type="entry name" value="Helicase_ATP-bd"/>
</dbReference>
<feature type="region of interest" description="Disordered" evidence="29">
    <location>
        <begin position="1574"/>
        <end position="1597"/>
    </location>
</feature>
<dbReference type="GO" id="GO:0043130">
    <property type="term" value="F:ubiquitin binding"/>
    <property type="evidence" value="ECO:0007669"/>
    <property type="project" value="InterPro"/>
</dbReference>
<dbReference type="InterPro" id="IPR008921">
    <property type="entry name" value="DNA_pol3_clamp-load_cplx_C"/>
</dbReference>
<evidence type="ECO:0000313" key="35">
    <source>
        <dbReference type="Proteomes" id="UP000719412"/>
    </source>
</evidence>
<comment type="function">
    <text evidence="22">DNA helicase that possesses intrinsic ATP-dependent nucleosome-remodeling activity and is both required for DNA repair and heterochromatin organization. Promotes DNA end resection of double-strand breaks (DSBs) following DNA damage: probably acts by weakening histone DNA interactions in nucleosomes flanking DSBs.</text>
</comment>
<dbReference type="SUPFAM" id="SSF49899">
    <property type="entry name" value="Concanavalin A-like lectins/glucanases"/>
    <property type="match status" value="1"/>
</dbReference>
<keyword evidence="12" id="KW-0378">Hydrolase</keyword>
<dbReference type="PROSITE" id="PS51140">
    <property type="entry name" value="CUE"/>
    <property type="match status" value="1"/>
</dbReference>
<dbReference type="GO" id="GO:0005634">
    <property type="term" value="C:nucleus"/>
    <property type="evidence" value="ECO:0007669"/>
    <property type="project" value="UniProtKB-SubCell"/>
</dbReference>
<dbReference type="InterPro" id="IPR049730">
    <property type="entry name" value="SNF2/RAD54-like_C"/>
</dbReference>
<feature type="compositionally biased region" description="Acidic residues" evidence="29">
    <location>
        <begin position="833"/>
        <end position="843"/>
    </location>
</feature>
<dbReference type="InterPro" id="IPR013320">
    <property type="entry name" value="ConA-like_dom_sf"/>
</dbReference>
<keyword evidence="11" id="KW-0227">DNA damage</keyword>
<evidence type="ECO:0000256" key="12">
    <source>
        <dbReference type="ARBA" id="ARBA00022801"/>
    </source>
</evidence>
<evidence type="ECO:0000256" key="14">
    <source>
        <dbReference type="ARBA" id="ARBA00022839"/>
    </source>
</evidence>
<comment type="subunit">
    <text evidence="23">Subunit of the RFC complex, an heteropentameric complex consisting of a large subunit RFC1 and four small subunits RFC2, RFC3, RFC4 and RFC5; the RFC complex interacts with PCNA. Forms an heterotetrameric complex with RFC2, RFC4 and RFC5; this complex has ATPase activity but is not stimulated by PCNA. The heterotetramer of subunits RFC2, RFC3, RFC4 and RFC5 interacts with RAD17. Interacts with CNTD1; this interaction facilitates crossover formation.</text>
</comment>
<dbReference type="EC" id="3.6.4.12" evidence="6"/>
<evidence type="ECO:0000259" key="31">
    <source>
        <dbReference type="PROSITE" id="PS51140"/>
    </source>
</evidence>
<evidence type="ECO:0000256" key="1">
    <source>
        <dbReference type="ARBA" id="ARBA00004123"/>
    </source>
</evidence>
<evidence type="ECO:0000256" key="3">
    <source>
        <dbReference type="ARBA" id="ARBA00005378"/>
    </source>
</evidence>
<dbReference type="CDD" id="cd14279">
    <property type="entry name" value="CUE"/>
    <property type="match status" value="1"/>
</dbReference>
<keyword evidence="15" id="KW-0067">ATP-binding</keyword>
<dbReference type="Pfam" id="PF13177">
    <property type="entry name" value="DNA_pol3_delta2"/>
    <property type="match status" value="1"/>
</dbReference>
<dbReference type="Gene3D" id="3.40.50.10810">
    <property type="entry name" value="Tandem AAA-ATPase domain"/>
    <property type="match status" value="1"/>
</dbReference>
<dbReference type="InterPro" id="IPR027417">
    <property type="entry name" value="P-loop_NTPase"/>
</dbReference>
<dbReference type="InterPro" id="IPR000330">
    <property type="entry name" value="SNF2_N"/>
</dbReference>
<keyword evidence="10" id="KW-0547">Nucleotide-binding</keyword>
<keyword evidence="8" id="KW-0158">Chromosome</keyword>
<evidence type="ECO:0000313" key="34">
    <source>
        <dbReference type="EMBL" id="KAH0811683.1"/>
    </source>
</evidence>
<evidence type="ECO:0000256" key="2">
    <source>
        <dbReference type="ARBA" id="ARBA00004286"/>
    </source>
</evidence>
<dbReference type="GO" id="GO:0005694">
    <property type="term" value="C:chromosome"/>
    <property type="evidence" value="ECO:0007669"/>
    <property type="project" value="UniProtKB-SubCell"/>
</dbReference>
<evidence type="ECO:0000256" key="19">
    <source>
        <dbReference type="ARBA" id="ARBA00023242"/>
    </source>
</evidence>
<dbReference type="SMART" id="SM00487">
    <property type="entry name" value="DEXDc"/>
    <property type="match status" value="1"/>
</dbReference>
<evidence type="ECO:0000256" key="16">
    <source>
        <dbReference type="ARBA" id="ARBA00022853"/>
    </source>
</evidence>
<dbReference type="SMART" id="SM00490">
    <property type="entry name" value="HELICc"/>
    <property type="match status" value="1"/>
</dbReference>
<feature type="region of interest" description="Disordered" evidence="29">
    <location>
        <begin position="775"/>
        <end position="843"/>
    </location>
</feature>
<dbReference type="GO" id="GO:0003678">
    <property type="term" value="F:DNA helicase activity"/>
    <property type="evidence" value="ECO:0007669"/>
    <property type="project" value="UniProtKB-EC"/>
</dbReference>
<evidence type="ECO:0000256" key="5">
    <source>
        <dbReference type="ARBA" id="ARBA00008765"/>
    </source>
</evidence>
<dbReference type="Gene3D" id="3.40.50.300">
    <property type="entry name" value="P-loop containing nucleotide triphosphate hydrolases"/>
    <property type="match status" value="2"/>
</dbReference>
<evidence type="ECO:0000259" key="30">
    <source>
        <dbReference type="PROSITE" id="PS50188"/>
    </source>
</evidence>
<reference evidence="34" key="1">
    <citation type="journal article" date="2020" name="J Insects Food Feed">
        <title>The yellow mealworm (Tenebrio molitor) genome: a resource for the emerging insects as food and feed industry.</title>
        <authorList>
            <person name="Eriksson T."/>
            <person name="Andere A."/>
            <person name="Kelstrup H."/>
            <person name="Emery V."/>
            <person name="Picard C."/>
        </authorList>
    </citation>
    <scope>NUCLEOTIDE SEQUENCE</scope>
    <source>
        <strain evidence="34">Stoneville</strain>
        <tissue evidence="34">Whole head</tissue>
    </source>
</reference>
<proteinExistence type="inferred from homology"/>
<dbReference type="Pfam" id="PF21960">
    <property type="entry name" value="RCF1-5-like_lid"/>
    <property type="match status" value="1"/>
</dbReference>
<dbReference type="PROSITE" id="PS51194">
    <property type="entry name" value="HELICASE_CTER"/>
    <property type="match status" value="1"/>
</dbReference>
<dbReference type="FunFam" id="1.10.8.60:FF:000030">
    <property type="entry name" value="replication factor C subunit 3"/>
    <property type="match status" value="1"/>
</dbReference>
<evidence type="ECO:0000256" key="8">
    <source>
        <dbReference type="ARBA" id="ARBA00022454"/>
    </source>
</evidence>
<evidence type="ECO:0000256" key="26">
    <source>
        <dbReference type="ARBA" id="ARBA00076818"/>
    </source>
</evidence>
<dbReference type="Gene3D" id="2.60.120.920">
    <property type="match status" value="1"/>
</dbReference>
<evidence type="ECO:0000256" key="21">
    <source>
        <dbReference type="ARBA" id="ARBA00058626"/>
    </source>
</evidence>
<dbReference type="GO" id="GO:0005524">
    <property type="term" value="F:ATP binding"/>
    <property type="evidence" value="ECO:0007669"/>
    <property type="project" value="UniProtKB-KW"/>
</dbReference>
<dbReference type="GO" id="GO:0032991">
    <property type="term" value="C:protein-containing complex"/>
    <property type="evidence" value="ECO:0007669"/>
    <property type="project" value="UniProtKB-ARBA"/>
</dbReference>
<keyword evidence="16" id="KW-0156">Chromatin regulator</keyword>
<name>A0A8J6HDH1_TENMO</name>
<dbReference type="GO" id="GO:0003677">
    <property type="term" value="F:DNA binding"/>
    <property type="evidence" value="ECO:0007669"/>
    <property type="project" value="UniProtKB-KW"/>
</dbReference>
<protein>
    <recommendedName>
        <fullName evidence="7">ATP-dependent RNA helicase DDX1</fullName>
        <ecNumber evidence="6">3.6.4.12</ecNumber>
    </recommendedName>
    <alternativeName>
        <fullName evidence="27">Activator 1 38 kDa subunit</fullName>
    </alternativeName>
    <alternativeName>
        <fullName evidence="28">Activator 1 subunit 3</fullName>
    </alternativeName>
    <alternativeName>
        <fullName evidence="26">Replication factor C 38 kDa subunit</fullName>
    </alternativeName>
    <alternativeName>
        <fullName evidence="25">Replication factor C subunit 3</fullName>
    </alternativeName>
    <alternativeName>
        <fullName evidence="24">SWI/SNF-related matrix-associated actin-dependent regulator of chromatin subfamily A containing DEAD/H box 1 homolog</fullName>
    </alternativeName>
</protein>
<dbReference type="Pfam" id="PF22534">
    <property type="entry name" value="RFC_C"/>
    <property type="match status" value="1"/>
</dbReference>
<evidence type="ECO:0000256" key="9">
    <source>
        <dbReference type="ARBA" id="ARBA00022705"/>
    </source>
</evidence>
<comment type="catalytic activity">
    <reaction evidence="20">
        <text>ATP + H2O = ADP + phosphate + H(+)</text>
        <dbReference type="Rhea" id="RHEA:13065"/>
        <dbReference type="ChEBI" id="CHEBI:15377"/>
        <dbReference type="ChEBI" id="CHEBI:15378"/>
        <dbReference type="ChEBI" id="CHEBI:30616"/>
        <dbReference type="ChEBI" id="CHEBI:43474"/>
        <dbReference type="ChEBI" id="CHEBI:456216"/>
        <dbReference type="EC" id="3.6.4.12"/>
    </reaction>
    <physiologicalReaction direction="left-to-right" evidence="20">
        <dbReference type="Rhea" id="RHEA:13066"/>
    </physiologicalReaction>
</comment>
<dbReference type="InterPro" id="IPR001650">
    <property type="entry name" value="Helicase_C-like"/>
</dbReference>
<dbReference type="PROSITE" id="PS50188">
    <property type="entry name" value="B302_SPRY"/>
    <property type="match status" value="1"/>
</dbReference>
<feature type="domain" description="Helicase ATP-binding" evidence="32">
    <location>
        <begin position="967"/>
        <end position="1127"/>
    </location>
</feature>
<evidence type="ECO:0000256" key="17">
    <source>
        <dbReference type="ARBA" id="ARBA00023125"/>
    </source>
</evidence>
<evidence type="ECO:0000256" key="28">
    <source>
        <dbReference type="ARBA" id="ARBA00080379"/>
    </source>
</evidence>
<keyword evidence="9" id="KW-0235">DNA replication</keyword>
<dbReference type="CDD" id="cd00009">
    <property type="entry name" value="AAA"/>
    <property type="match status" value="1"/>
</dbReference>
<evidence type="ECO:0000259" key="33">
    <source>
        <dbReference type="PROSITE" id="PS51194"/>
    </source>
</evidence>
<dbReference type="SUPFAM" id="SSF52540">
    <property type="entry name" value="P-loop containing nucleoside triphosphate hydrolases"/>
    <property type="match status" value="3"/>
</dbReference>
<dbReference type="FunFam" id="3.40.50.300:FF:001629">
    <property type="entry name" value="Probable ATP-dependent helicase PF08_0048"/>
    <property type="match status" value="1"/>
</dbReference>
<dbReference type="Pfam" id="PF00622">
    <property type="entry name" value="SPRY"/>
    <property type="match status" value="1"/>
</dbReference>
<keyword evidence="19" id="KW-0539">Nucleus</keyword>
<evidence type="ECO:0000256" key="10">
    <source>
        <dbReference type="ARBA" id="ARBA00022741"/>
    </source>
</evidence>
<keyword evidence="13" id="KW-0347">Helicase</keyword>
<dbReference type="Gene3D" id="1.20.272.10">
    <property type="match status" value="1"/>
</dbReference>
<dbReference type="InterPro" id="IPR003877">
    <property type="entry name" value="SPRY_dom"/>
</dbReference>
<evidence type="ECO:0000256" key="29">
    <source>
        <dbReference type="SAM" id="MobiDB-lite"/>
    </source>
</evidence>
<feature type="domain" description="CUE" evidence="31">
    <location>
        <begin position="718"/>
        <end position="766"/>
    </location>
</feature>
<dbReference type="SUPFAM" id="SSF48019">
    <property type="entry name" value="post-AAA+ oligomerization domain-like"/>
    <property type="match status" value="1"/>
</dbReference>
<dbReference type="FunFam" id="3.40.50.300:FF:000136">
    <property type="entry name" value="Replication factor C subunit 5"/>
    <property type="match status" value="1"/>
</dbReference>
<evidence type="ECO:0000256" key="4">
    <source>
        <dbReference type="ARBA" id="ARBA00007025"/>
    </source>
</evidence>
<feature type="domain" description="B30.2/SPRY" evidence="30">
    <location>
        <begin position="369"/>
        <end position="568"/>
    </location>
</feature>
<dbReference type="InterPro" id="IPR038718">
    <property type="entry name" value="SNF2-like_sf"/>
</dbReference>
<dbReference type="PANTHER" id="PTHR10799">
    <property type="entry name" value="SNF2/RAD54 HELICASE FAMILY"/>
    <property type="match status" value="1"/>
</dbReference>
<evidence type="ECO:0000256" key="11">
    <source>
        <dbReference type="ARBA" id="ARBA00022763"/>
    </source>
</evidence>
<organism evidence="34 35">
    <name type="scientific">Tenebrio molitor</name>
    <name type="common">Yellow mealworm beetle</name>
    <dbReference type="NCBI Taxonomy" id="7067"/>
    <lineage>
        <taxon>Eukaryota</taxon>
        <taxon>Metazoa</taxon>
        <taxon>Ecdysozoa</taxon>
        <taxon>Arthropoda</taxon>
        <taxon>Hexapoda</taxon>
        <taxon>Insecta</taxon>
        <taxon>Pterygota</taxon>
        <taxon>Neoptera</taxon>
        <taxon>Endopterygota</taxon>
        <taxon>Coleoptera</taxon>
        <taxon>Polyphaga</taxon>
        <taxon>Cucujiformia</taxon>
        <taxon>Tenebrionidae</taxon>
        <taxon>Tenebrio</taxon>
    </lineage>
</organism>
<comment type="caution">
    <text evidence="34">The sequence shown here is derived from an EMBL/GenBank/DDBJ whole genome shotgun (WGS) entry which is preliminary data.</text>
</comment>
<dbReference type="SMART" id="SM00382">
    <property type="entry name" value="AAA"/>
    <property type="match status" value="1"/>
</dbReference>
<dbReference type="CDD" id="cd18793">
    <property type="entry name" value="SF2_C_SNF"/>
    <property type="match status" value="1"/>
</dbReference>
<keyword evidence="14" id="KW-0269">Exonuclease</keyword>
<keyword evidence="17" id="KW-0238">DNA-binding</keyword>
<dbReference type="FunFam" id="1.20.272.10:FF:000002">
    <property type="entry name" value="Replication factor C subunit 3"/>
    <property type="match status" value="1"/>
</dbReference>
<keyword evidence="35" id="KW-1185">Reference proteome</keyword>
<comment type="function">
    <text evidence="21">Subunit of the replication factor C (RFC) complex which acts during elongation of primed DNA templates by DNA polymerases delta and epsilon, and is necessary for ATP-dependent loading of proliferating cell nuclear antigen (PCNA) onto primed DNA.</text>
</comment>
<comment type="subcellular location">
    <subcellularLocation>
        <location evidence="2">Chromosome</location>
    </subcellularLocation>
    <subcellularLocation>
        <location evidence="1">Nucleus</location>
    </subcellularLocation>
</comment>
<comment type="similarity">
    <text evidence="4">Belongs to the SNF2/RAD54 helicase family.</text>
</comment>
<evidence type="ECO:0000256" key="15">
    <source>
        <dbReference type="ARBA" id="ARBA00022840"/>
    </source>
</evidence>
<evidence type="ECO:0000256" key="6">
    <source>
        <dbReference type="ARBA" id="ARBA00012551"/>
    </source>
</evidence>
<comment type="similarity">
    <text evidence="3">Belongs to the activator 1 small subunits family.</text>
</comment>
<feature type="compositionally biased region" description="Acidic residues" evidence="29">
    <location>
        <begin position="1505"/>
        <end position="1519"/>
    </location>
</feature>
<evidence type="ECO:0000256" key="27">
    <source>
        <dbReference type="ARBA" id="ARBA00079394"/>
    </source>
</evidence>
<evidence type="ECO:0000256" key="20">
    <source>
        <dbReference type="ARBA" id="ARBA00048432"/>
    </source>
</evidence>
<accession>A0A8J6HDH1</accession>
<dbReference type="Pfam" id="PF00271">
    <property type="entry name" value="Helicase_C"/>
    <property type="match status" value="1"/>
</dbReference>
<evidence type="ECO:0000256" key="25">
    <source>
        <dbReference type="ARBA" id="ARBA00070184"/>
    </source>
</evidence>
<evidence type="ECO:0000256" key="23">
    <source>
        <dbReference type="ARBA" id="ARBA00062267"/>
    </source>
</evidence>
<keyword evidence="18" id="KW-0234">DNA repair</keyword>
<feature type="region of interest" description="Disordered" evidence="29">
    <location>
        <begin position="1491"/>
        <end position="1520"/>
    </location>
</feature>
<dbReference type="Pfam" id="PF00176">
    <property type="entry name" value="SNF2-rel_dom"/>
    <property type="match status" value="1"/>
</dbReference>
<gene>
    <name evidence="34" type="ORF">GEV33_011107</name>
</gene>
<evidence type="ECO:0000256" key="24">
    <source>
        <dbReference type="ARBA" id="ARBA00069890"/>
    </source>
</evidence>
<dbReference type="InterPro" id="IPR043136">
    <property type="entry name" value="B30.2/SPRY_sf"/>
</dbReference>
<evidence type="ECO:0000256" key="18">
    <source>
        <dbReference type="ARBA" id="ARBA00023204"/>
    </source>
</evidence>
<dbReference type="EMBL" id="JABDTM020026642">
    <property type="protein sequence ID" value="KAH0811683.1"/>
    <property type="molecule type" value="Genomic_DNA"/>
</dbReference>
<dbReference type="InterPro" id="IPR035754">
    <property type="entry name" value="SPRY_SPSB3"/>
</dbReference>
<sequence>MLWADKYRPKDFASLDYHKQQALDLKNLTKDGDFPHLLVYGPLGAGKKTRIMCLLRELYGPGVERLKVETMNFTTPSNKKLEISTVSSNYHIEVNPSDVGINDRVVIMDVIKNVAQTQQLNANSQREFKVILLTDVDNLTKDAQHALRRTMEKYIANCRIILCTTSISRVIPAIRSRCLCIRVPAPTQDEIAAILTNVCSKEALCLPPELATKIAEKSNRNLRRALLMCEACKVEKQNFAANQNVTEPDWQVFIRNIATKIVKEQSVATLAKVRENLYELIIFGIPSEIIFSTLLEELLKNCDMELAMQIVQQAALYEHRMVQGNKEIFHLEAFVAKCMCLYQNMMQELMASRVSGRESMDYNRKVFRYLNPYCTEKCVNNLIDGKLQCECGDSGIYDWTWVKHEDTCAVLAKNNREVIFHPEFSAGTAALRGSEPFMQNMHHFWEMKMISNLYGTDVMVGIGTSKIIYGDWQYRFFSFLGFDKQSWGYSYNGLIQHNNVRRCYGSKFGLGSLIGVHLDMCAGTLEFYLNRRPLGVAFKGLKAYELYPMICSTAAQSAMKMTCATSIKPSLQLTCLQCIVKHPQLYSQFKSIPGLAKIYENIFFWMLPKECEDPKRKSLGDEWSTKRRKTHFLEFEMLKISLHFTNNDHESDDECDIPHSNCAIHNTSAPNGTVRRRIIAFPDSDSDCDSSGTNFQTSKQDKIIVPNSKNMKNPSVLEKENQMKYLLSSFPNVDAMVIHDVLSRHEFKVDEAASELSRCHAVQLKSKGYAKWKEENGLKETNSQGKNNMKRKQPSEDTSYNRKRKFKRRKSDDDTDDSTGSNQDFKDRRVFDSDEDSDVEISDELTGDKKKVFEFMQTATEGELQLMSFCSKKKAEAIVEARPFTGWVDLVQKLSNNKNLNTDLLNAAQQVLTTRNNIRHLMKKCTNLAQQMEKAVAAGAGVKAQPRILSVSLRLTNYQMVGLNWLAVLHAQRVNGILADEMGLGKTVQVIAFLAYLKETCQAQNTHLVVVPSSTLDNWRSEFARWCPELRVFMYYGSTEERKMFRIDFSKGILADFDVILTTYALVGNSPEERKMFRVTPMHYVIFDEAHMLKNMNTQRYENLIRINVRHEISLRDGRNNLLELMSLLIFVMPKMFAEKTEDLKSLFQKTSKTKQSDDSLPPFEREQIEQAKRIMKPFVLRRLKCDVLQDLPKKIDHVMKVPLAPTQKEQYEALVASYQNVAVEDQGVTYNGMSIMTDLRKLSNHPLLLRYHYDEHQVKEMAKLLAKDPSYKDTIEEYIVQDLLFMSDFEINKMAKHHRSLERYILPDNLILTSGKFLYLDKLLAELKQTGHRVLVFSQYVIMLNVMEDYLKIRKHKYLRMDGSTPVSERQELVDEYMEDSSIFIFLLSTRAGGLGINLTSADTVIIHDIDFNPYNDKQAEDRCHRMGQTRPVTVYRLISQGTIEEGMLEMNKEKLKLERQITTEESDNPDVKSVVRLLSSALGVDSSKANAFVSPPKKKTNEDLESDSDSNYEDEDELTRIIPPEVEDTTDWVKARHILGLLGFLGFANVYAMRVNLSVAIVAMVYRNTTQPNNNNTYDHCVAPNSSNSTQPPVS</sequence>
<keyword evidence="14" id="KW-0540">Nuclease</keyword>
<dbReference type="FunFam" id="3.40.50.10810:FF:000014">
    <property type="entry name" value="SWI/SNF-related matrix-associated actin-dependent regulator of chromatin subfamily A containing DEAD/H box 1"/>
    <property type="match status" value="1"/>
</dbReference>
<dbReference type="InterPro" id="IPR003593">
    <property type="entry name" value="AAA+_ATPase"/>
</dbReference>
<dbReference type="GO" id="GO:0006281">
    <property type="term" value="P:DNA repair"/>
    <property type="evidence" value="ECO:0007669"/>
    <property type="project" value="UniProtKB-KW"/>
</dbReference>
<reference evidence="34" key="2">
    <citation type="submission" date="2021-08" db="EMBL/GenBank/DDBJ databases">
        <authorList>
            <person name="Eriksson T."/>
        </authorList>
    </citation>
    <scope>NUCLEOTIDE SEQUENCE</scope>
    <source>
        <strain evidence="34">Stoneville</strain>
        <tissue evidence="34">Whole head</tissue>
    </source>
</reference>
<dbReference type="GO" id="GO:0004527">
    <property type="term" value="F:exonuclease activity"/>
    <property type="evidence" value="ECO:0007669"/>
    <property type="project" value="UniProtKB-KW"/>
</dbReference>
<dbReference type="Gene3D" id="1.10.8.60">
    <property type="match status" value="1"/>
</dbReference>
<evidence type="ECO:0000256" key="22">
    <source>
        <dbReference type="ARBA" id="ARBA00059294"/>
    </source>
</evidence>
<dbReference type="SMART" id="SM00449">
    <property type="entry name" value="SPRY"/>
    <property type="match status" value="1"/>
</dbReference>
<dbReference type="InterPro" id="IPR003892">
    <property type="entry name" value="CUE"/>
</dbReference>
<dbReference type="CDD" id="cd12876">
    <property type="entry name" value="SPRY_SOCS3"/>
    <property type="match status" value="1"/>
</dbReference>
<evidence type="ECO:0000259" key="32">
    <source>
        <dbReference type="PROSITE" id="PS51192"/>
    </source>
</evidence>
<dbReference type="GO" id="GO:0006325">
    <property type="term" value="P:chromatin organization"/>
    <property type="evidence" value="ECO:0007669"/>
    <property type="project" value="UniProtKB-KW"/>
</dbReference>
<evidence type="ECO:0000256" key="13">
    <source>
        <dbReference type="ARBA" id="ARBA00022806"/>
    </source>
</evidence>